<evidence type="ECO:0000256" key="1">
    <source>
        <dbReference type="SAM" id="MobiDB-lite"/>
    </source>
</evidence>
<dbReference type="EMBL" id="JAQJAN010000006">
    <property type="protein sequence ID" value="KAJ5727642.1"/>
    <property type="molecule type" value="Genomic_DNA"/>
</dbReference>
<evidence type="ECO:0000313" key="3">
    <source>
        <dbReference type="Proteomes" id="UP001215712"/>
    </source>
</evidence>
<evidence type="ECO:0000313" key="2">
    <source>
        <dbReference type="EMBL" id="KAJ5727642.1"/>
    </source>
</evidence>
<feature type="compositionally biased region" description="Basic and acidic residues" evidence="1">
    <location>
        <begin position="11"/>
        <end position="23"/>
    </location>
</feature>
<sequence>MPDTVTQAVSKTDEQKTKSTRMEEWSKLPLRDWPDIGRWMGAVSEQFTINQLPSGVSAAPGPATGIQITPSHRRAPSSTDLELHGISTPFAWQPQDDHSIRSPYAGHIRSQDAGSSPAYSHHTVPGGTDGVASSLVDIPGDHLGITSSEPVRAKAEELSRVRSSIYF</sequence>
<accession>A0AAD6HN19</accession>
<proteinExistence type="predicted"/>
<gene>
    <name evidence="2" type="ORF">N7493_005462</name>
</gene>
<dbReference type="AlphaFoldDB" id="A0AAD6HN19"/>
<reference evidence="2" key="2">
    <citation type="submission" date="2023-01" db="EMBL/GenBank/DDBJ databases">
        <authorList>
            <person name="Petersen C."/>
        </authorList>
    </citation>
    <scope>NUCLEOTIDE SEQUENCE</scope>
    <source>
        <strain evidence="2">IBT 17514</strain>
    </source>
</reference>
<keyword evidence="3" id="KW-1185">Reference proteome</keyword>
<organism evidence="2 3">
    <name type="scientific">Penicillium malachiteum</name>
    <dbReference type="NCBI Taxonomy" id="1324776"/>
    <lineage>
        <taxon>Eukaryota</taxon>
        <taxon>Fungi</taxon>
        <taxon>Dikarya</taxon>
        <taxon>Ascomycota</taxon>
        <taxon>Pezizomycotina</taxon>
        <taxon>Eurotiomycetes</taxon>
        <taxon>Eurotiomycetidae</taxon>
        <taxon>Eurotiales</taxon>
        <taxon>Aspergillaceae</taxon>
        <taxon>Penicillium</taxon>
    </lineage>
</organism>
<feature type="compositionally biased region" description="Polar residues" evidence="1">
    <location>
        <begin position="1"/>
        <end position="10"/>
    </location>
</feature>
<protein>
    <submittedName>
        <fullName evidence="2">Uncharacterized protein</fullName>
    </submittedName>
</protein>
<feature type="region of interest" description="Disordered" evidence="1">
    <location>
        <begin position="1"/>
        <end position="23"/>
    </location>
</feature>
<feature type="region of interest" description="Disordered" evidence="1">
    <location>
        <begin position="89"/>
        <end position="135"/>
    </location>
</feature>
<reference evidence="2" key="1">
    <citation type="journal article" date="2023" name="IMA Fungus">
        <title>Comparative genomic study of the Penicillium genus elucidates a diverse pangenome and 15 lateral gene transfer events.</title>
        <authorList>
            <person name="Petersen C."/>
            <person name="Sorensen T."/>
            <person name="Nielsen M.R."/>
            <person name="Sondergaard T.E."/>
            <person name="Sorensen J.L."/>
            <person name="Fitzpatrick D.A."/>
            <person name="Frisvad J.C."/>
            <person name="Nielsen K.L."/>
        </authorList>
    </citation>
    <scope>NUCLEOTIDE SEQUENCE</scope>
    <source>
        <strain evidence="2">IBT 17514</strain>
    </source>
</reference>
<comment type="caution">
    <text evidence="2">The sequence shown here is derived from an EMBL/GenBank/DDBJ whole genome shotgun (WGS) entry which is preliminary data.</text>
</comment>
<dbReference type="Proteomes" id="UP001215712">
    <property type="component" value="Unassembled WGS sequence"/>
</dbReference>
<name>A0AAD6HN19_9EURO</name>